<sequence length="1781" mass="199727">MAKTNLPTASRIRVNGKDVALAPTESTFHNFLPSRVIALGADRSTEGQEQELDAAAIGEVQFTDGTTWTGYLGDLPDLFPDQTSRGLTSVDGWQLPLEIYSDSQDRGSIGRGVLKLLTIFSPKSNLAGETAKQLAQRTDRRIIEQEGLYKVDQEFNLTALLPSDQITGSVLLLLHGTLSSTVGSFSGLKGGTWEAIYKSYDHILCLEHFTLSVSPLDNVLAILESLPSHLTLDILSHSRGGLIGDLLTRFDSQNAVEAYGFSADEKRALVEEDGALGKVLERIAELSKIKSFTIRHFVRVACPASGTTLLGSRLDHFLNLLLNTLGLFLGSKTNLLYNVVKEFLLDIVHSRTDAQLMPGLWAMVPESVFQKINNSERYGVHSKLFVIAGDSQVGAGLGNTLSVILSNLFYWEGNDFVVDTKSMKGGLARATAVYQYLSKDEYTSHFNYFRNDNTRHCIQMGLQGITTDNKYAFHLIAGHTDSRGIDLQLKVLRYTHNNVSGDKPIVILLPGIMGSLLNDKKGNVWLNIPRILGGDFVDNLDITSDYVFADGVIAKYYKKLGEYLLKDNDVKVYPFDWRKSLLDTVSAFADLLENYLNFNQPIHIIAHSMGGLLVKQLMHKHKALWERFCLRDKNNLILLGTPWKGSHLIMEVLTGHSKRIKQLDLLDWKHNKQRILEAVNGFPGVFELLPFTDEGFQDPAFWKRLQPFVGDLVLPKDSMLNHYQRYRNETEGYDLGEAKSKVFYIAGQGDTVQGYYIKKGFFTGEVLRYTTTTEGDGSVTYDLGIPKELPAENIRYVDVSHGQLANKEVVFGHITSIMKSGQPLPTNRIRSSNRSAGLQVKTKQEEFALAGQSDDVLDTIFDTDDGAQSDTNQTETLRVSMVNADLCYANYPVMVGHFKNDGIYSAEKSLDGYLNQTLSERHKLGYYPSDIGESEVTYQGQSQPKGGLVIGLGKVDDLTPYLLSQSVEKAVIKYAFFFRDNYSNISNKQVGSTISSVIIGNSYAGLSIADSLQAIISGVQRANRKILKLDIGLAPVEELEFIDYYEDIAQLGYQTLKAMERSQSDPHIAVRPLRIGQGRKKRISADRTASWWHVFNTTALYNDRQRTKPTGLSYSSTSGRARVERNIVSSDLRIVEHLSNELSNKSTWEPKFSKSLFELLIPNDFKSILRNQNNVLWKMDEYTAQFPWEMFHYYEEEDPLVEEVPTFVGTGLIRKLITDDYRANSIMVEKDTAIVIGDPDYRGSNFRQLPAAAEEGKLVSQLVQDNGYTVTSLINASPADIIVTLFADTYKIVHVAAHGVYERLSVDGEERIVAGIVLGNGMFLEPGTINQLSAVPEFMFINCCYSGSIEGLDDKYLRHRPKLAANIGTQLIQMGVKAVVVTGWAVNDEAAFEFARKLYASLFEGYEFGAAVQRARSHCFDLYPNTNTWGAYQCYGDYYYRLTNKKSPNSNTEEPLVTSGQAIIELDNFLSYIRSKLVKVDAEILQLNTLKARIDNNHLETDGALERYALIYSELGNFIEAKKHIGILFEKDHADFSVSLVEKGFSISTKVLLQNYMELTKENESTLSLNKLADLQQQMFRLLQECRVIMTLGDTSDRLSHVGSMCKRASIIFSSTNTRQDLLLEMKTLFEKSYLKSKLSQPFVDQVYPLTNYLLASYGLAAGQALSIPEALGIGFDLDRQFDVWAARLEAERTGYINYYQFNALAKVAGCRFVFCANENKIREYYRIFEEEMINSLKIYGNVKHVKGEIEHLIFLGSIISNVDKLGMLQVLKQRLNELLI</sequence>
<dbReference type="Pfam" id="PF24096">
    <property type="entry name" value="DUF7379"/>
    <property type="match status" value="1"/>
</dbReference>
<dbReference type="InterPro" id="IPR029058">
    <property type="entry name" value="AB_hydrolase_fold"/>
</dbReference>
<dbReference type="SUPFAM" id="SSF53474">
    <property type="entry name" value="alpha/beta-Hydrolases"/>
    <property type="match status" value="1"/>
</dbReference>
<dbReference type="OrthoDB" id="869379at2"/>
<organism evidence="3 4">
    <name type="scientific">Sphingobacterium yanglingense</name>
    <dbReference type="NCBI Taxonomy" id="1437280"/>
    <lineage>
        <taxon>Bacteria</taxon>
        <taxon>Pseudomonadati</taxon>
        <taxon>Bacteroidota</taxon>
        <taxon>Sphingobacteriia</taxon>
        <taxon>Sphingobacteriales</taxon>
        <taxon>Sphingobacteriaceae</taxon>
        <taxon>Sphingobacterium</taxon>
    </lineage>
</organism>
<comment type="caution">
    <text evidence="3">The sequence shown here is derived from an EMBL/GenBank/DDBJ whole genome shotgun (WGS) entry which is preliminary data.</text>
</comment>
<dbReference type="GO" id="GO:0008374">
    <property type="term" value="F:O-acyltransferase activity"/>
    <property type="evidence" value="ECO:0007669"/>
    <property type="project" value="InterPro"/>
</dbReference>
<evidence type="ECO:0000259" key="1">
    <source>
        <dbReference type="Pfam" id="PF12770"/>
    </source>
</evidence>
<keyword evidence="3" id="KW-0012">Acyltransferase</keyword>
<evidence type="ECO:0000313" key="4">
    <source>
        <dbReference type="Proteomes" id="UP000295292"/>
    </source>
</evidence>
<dbReference type="GO" id="GO:0006629">
    <property type="term" value="P:lipid metabolic process"/>
    <property type="evidence" value="ECO:0007669"/>
    <property type="project" value="InterPro"/>
</dbReference>
<evidence type="ECO:0000259" key="2">
    <source>
        <dbReference type="Pfam" id="PF24096"/>
    </source>
</evidence>
<reference evidence="3 4" key="1">
    <citation type="submission" date="2019-03" db="EMBL/GenBank/DDBJ databases">
        <title>Genomic Encyclopedia of Archaeal and Bacterial Type Strains, Phase II (KMG-II): from individual species to whole genera.</title>
        <authorList>
            <person name="Goeker M."/>
        </authorList>
    </citation>
    <scope>NUCLEOTIDE SEQUENCE [LARGE SCALE GENOMIC DNA]</scope>
    <source>
        <strain evidence="3 4">DSM 28353</strain>
    </source>
</reference>
<dbReference type="EMBL" id="SNYV01000014">
    <property type="protein sequence ID" value="TDQ77464.1"/>
    <property type="molecule type" value="Genomic_DNA"/>
</dbReference>
<dbReference type="InterPro" id="IPR055803">
    <property type="entry name" value="DUF7379"/>
</dbReference>
<name>A0A4V3DDP2_9SPHI</name>
<gene>
    <name evidence="3" type="ORF">CLV99_2871</name>
</gene>
<dbReference type="Gene3D" id="3.40.50.1820">
    <property type="entry name" value="alpha/beta hydrolase"/>
    <property type="match status" value="1"/>
</dbReference>
<protein>
    <submittedName>
        <fullName evidence="3">Lecithin:cholesterol acyltransferase</fullName>
    </submittedName>
</protein>
<keyword evidence="3" id="KW-0808">Transferase</keyword>
<dbReference type="Pfam" id="PF02450">
    <property type="entry name" value="LCAT"/>
    <property type="match status" value="1"/>
</dbReference>
<accession>A0A4V3DDP2</accession>
<dbReference type="RefSeq" id="WP_133585081.1">
    <property type="nucleotide sequence ID" value="NZ_SNYV01000014.1"/>
</dbReference>
<feature type="domain" description="DUF7379" evidence="2">
    <location>
        <begin position="171"/>
        <end position="248"/>
    </location>
</feature>
<evidence type="ECO:0000313" key="3">
    <source>
        <dbReference type="EMBL" id="TDQ77464.1"/>
    </source>
</evidence>
<dbReference type="PANTHER" id="PTHR11440">
    <property type="entry name" value="LECITHIN-CHOLESTEROL ACYLTRANSFERASE-RELATED"/>
    <property type="match status" value="1"/>
</dbReference>
<dbReference type="Pfam" id="PF12770">
    <property type="entry name" value="CHAT"/>
    <property type="match status" value="1"/>
</dbReference>
<proteinExistence type="predicted"/>
<dbReference type="InterPro" id="IPR024983">
    <property type="entry name" value="CHAT_dom"/>
</dbReference>
<dbReference type="Proteomes" id="UP000295292">
    <property type="component" value="Unassembled WGS sequence"/>
</dbReference>
<keyword evidence="4" id="KW-1185">Reference proteome</keyword>
<feature type="domain" description="CHAT" evidence="1">
    <location>
        <begin position="1153"/>
        <end position="1437"/>
    </location>
</feature>
<dbReference type="InterPro" id="IPR003386">
    <property type="entry name" value="LACT/PDAT_acylTrfase"/>
</dbReference>